<keyword evidence="2" id="KW-1185">Reference proteome</keyword>
<comment type="caution">
    <text evidence="1">The sequence shown here is derived from an EMBL/GenBank/DDBJ whole genome shotgun (WGS) entry which is preliminary data.</text>
</comment>
<sequence length="132" mass="14748">MSAFAAIPDLQEFERIALAAYDGLPEEFRALTGDIQIRVAERADRESLAAVGLTHPLELLGLFEGIGLAHAPATPYSGLMPNRVWLYRQAILAYWQDHDERLDDIIAHVLVHEIGHHFGLSDDDMEEIEATD</sequence>
<dbReference type="EMBL" id="JAUSUK010000001">
    <property type="protein sequence ID" value="MDQ0325700.1"/>
    <property type="molecule type" value="Genomic_DNA"/>
</dbReference>
<dbReference type="InterPro" id="IPR010428">
    <property type="entry name" value="Zincin_1"/>
</dbReference>
<gene>
    <name evidence="1" type="ORF">J2R99_001549</name>
</gene>
<dbReference type="RefSeq" id="WP_307153873.1">
    <property type="nucleotide sequence ID" value="NZ_JAUSUK010000001.1"/>
</dbReference>
<dbReference type="Pfam" id="PF06262">
    <property type="entry name" value="Zincin_1"/>
    <property type="match status" value="1"/>
</dbReference>
<dbReference type="SUPFAM" id="SSF55486">
    <property type="entry name" value="Metalloproteases ('zincins'), catalytic domain"/>
    <property type="match status" value="1"/>
</dbReference>
<evidence type="ECO:0000313" key="2">
    <source>
        <dbReference type="Proteomes" id="UP001230253"/>
    </source>
</evidence>
<dbReference type="Gene3D" id="3.30.2010.20">
    <property type="match status" value="1"/>
</dbReference>
<evidence type="ECO:0000313" key="1">
    <source>
        <dbReference type="EMBL" id="MDQ0325700.1"/>
    </source>
</evidence>
<protein>
    <submittedName>
        <fullName evidence="1">Zn-dependent protease with MMP-like domain</fullName>
    </submittedName>
</protein>
<name>A0ABU0C7S9_9BRAD</name>
<dbReference type="CDD" id="cd12952">
    <property type="entry name" value="MMP_ACEL2062"/>
    <property type="match status" value="1"/>
</dbReference>
<proteinExistence type="predicted"/>
<dbReference type="Proteomes" id="UP001230253">
    <property type="component" value="Unassembled WGS sequence"/>
</dbReference>
<accession>A0ABU0C7S9</accession>
<organism evidence="1 2">
    <name type="scientific">Rhodopseudomonas julia</name>
    <dbReference type="NCBI Taxonomy" id="200617"/>
    <lineage>
        <taxon>Bacteria</taxon>
        <taxon>Pseudomonadati</taxon>
        <taxon>Pseudomonadota</taxon>
        <taxon>Alphaproteobacteria</taxon>
        <taxon>Hyphomicrobiales</taxon>
        <taxon>Nitrobacteraceae</taxon>
        <taxon>Rhodopseudomonas</taxon>
    </lineage>
</organism>
<dbReference type="InterPro" id="IPR038555">
    <property type="entry name" value="Zincin_1_sf"/>
</dbReference>
<reference evidence="1 2" key="1">
    <citation type="submission" date="2023-07" db="EMBL/GenBank/DDBJ databases">
        <title>Genomic Encyclopedia of Type Strains, Phase IV (KMG-IV): sequencing the most valuable type-strain genomes for metagenomic binning, comparative biology and taxonomic classification.</title>
        <authorList>
            <person name="Goeker M."/>
        </authorList>
    </citation>
    <scope>NUCLEOTIDE SEQUENCE [LARGE SCALE GENOMIC DNA]</scope>
    <source>
        <strain evidence="1 2">DSM 11549</strain>
    </source>
</reference>